<feature type="chain" id="PRO_5042894662" description="SnoaL-like domain-containing protein" evidence="2">
    <location>
        <begin position="19"/>
        <end position="206"/>
    </location>
</feature>
<evidence type="ECO:0000256" key="2">
    <source>
        <dbReference type="SAM" id="SignalP"/>
    </source>
</evidence>
<dbReference type="EMBL" id="DACSWI010000002">
    <property type="protein sequence ID" value="HAT3808512.1"/>
    <property type="molecule type" value="Genomic_DNA"/>
</dbReference>
<keyword evidence="1" id="KW-0812">Transmembrane</keyword>
<proteinExistence type="predicted"/>
<feature type="transmembrane region" description="Helical" evidence="1">
    <location>
        <begin position="171"/>
        <end position="190"/>
    </location>
</feature>
<keyword evidence="1" id="KW-0472">Membrane</keyword>
<reference evidence="3" key="1">
    <citation type="journal article" date="2018" name="Genome Biol.">
        <title>SKESA: strategic k-mer extension for scrupulous assemblies.</title>
        <authorList>
            <person name="Souvorov A."/>
            <person name="Agarwala R."/>
            <person name="Lipman D.J."/>
        </authorList>
    </citation>
    <scope>NUCLEOTIDE SEQUENCE</scope>
    <source>
        <strain evidence="3">Morganella morganii ARLG-3209</strain>
    </source>
</reference>
<evidence type="ECO:0000256" key="1">
    <source>
        <dbReference type="SAM" id="Phobius"/>
    </source>
</evidence>
<reference evidence="3" key="2">
    <citation type="submission" date="2020-10" db="EMBL/GenBank/DDBJ databases">
        <authorList>
            <consortium name="NCBI Pathogen Detection Project"/>
        </authorList>
    </citation>
    <scope>NUCLEOTIDE SEQUENCE</scope>
    <source>
        <strain evidence="3">Morganella morganii ARLG-3209</strain>
    </source>
</reference>
<gene>
    <name evidence="3" type="ORF">I8608_001333</name>
</gene>
<evidence type="ECO:0000313" key="3">
    <source>
        <dbReference type="EMBL" id="HAT3808512.1"/>
    </source>
</evidence>
<dbReference type="Gene3D" id="3.10.450.50">
    <property type="match status" value="1"/>
</dbReference>
<feature type="signal peptide" evidence="2">
    <location>
        <begin position="1"/>
        <end position="18"/>
    </location>
</feature>
<keyword evidence="2" id="KW-0732">Signal</keyword>
<comment type="caution">
    <text evidence="3">The sequence shown here is derived from an EMBL/GenBank/DDBJ whole genome shotgun (WGS) entry which is preliminary data.</text>
</comment>
<dbReference type="Proteomes" id="UP000865968">
    <property type="component" value="Unassembled WGS sequence"/>
</dbReference>
<protein>
    <recommendedName>
        <fullName evidence="5">SnoaL-like domain-containing protein</fullName>
    </recommendedName>
</protein>
<sequence>MKRIIISALMIFSFSVYAQPGEEDGAIHDELRQVIGTVENAINSGDYDKMLPVMSENLRATPITQEFISGKAAIKPYFESWFGPDKFLKKLNISFNADVVTELSPDKTWGIAYGKGMEKYQLSDGRTYDFPTRWTATVALEDGAWKIRTIHIGTDFTDNPLLNETRNALQGMMYGVGGLVIGLLAGIVLFRRKSAVKPVAEAGNKS</sequence>
<keyword evidence="1" id="KW-1133">Transmembrane helix</keyword>
<evidence type="ECO:0008006" key="5">
    <source>
        <dbReference type="Google" id="ProtNLM"/>
    </source>
</evidence>
<evidence type="ECO:0000313" key="4">
    <source>
        <dbReference type="Proteomes" id="UP000865968"/>
    </source>
</evidence>
<dbReference type="InterPro" id="IPR032710">
    <property type="entry name" value="NTF2-like_dom_sf"/>
</dbReference>
<accession>A0AAN5MDX3</accession>
<dbReference type="SUPFAM" id="SSF54427">
    <property type="entry name" value="NTF2-like"/>
    <property type="match status" value="1"/>
</dbReference>
<dbReference type="AlphaFoldDB" id="A0AAN5MDX3"/>
<organism evidence="3 4">
    <name type="scientific">Morganella morganii</name>
    <name type="common">Proteus morganii</name>
    <dbReference type="NCBI Taxonomy" id="582"/>
    <lineage>
        <taxon>Bacteria</taxon>
        <taxon>Pseudomonadati</taxon>
        <taxon>Pseudomonadota</taxon>
        <taxon>Gammaproteobacteria</taxon>
        <taxon>Enterobacterales</taxon>
        <taxon>Morganellaceae</taxon>
        <taxon>Morganella</taxon>
    </lineage>
</organism>
<name>A0AAN5MDX3_MORMO</name>